<evidence type="ECO:0000313" key="3">
    <source>
        <dbReference type="Proteomes" id="UP000196435"/>
    </source>
</evidence>
<feature type="transmembrane region" description="Helical" evidence="1">
    <location>
        <begin position="57"/>
        <end position="74"/>
    </location>
</feature>
<dbReference type="AlphaFoldDB" id="A0A1N6MXI1"/>
<evidence type="ECO:0000256" key="1">
    <source>
        <dbReference type="SAM" id="Phobius"/>
    </source>
</evidence>
<organism evidence="2 3">
    <name type="scientific">Xenorhabdus innexi</name>
    <dbReference type="NCBI Taxonomy" id="290109"/>
    <lineage>
        <taxon>Bacteria</taxon>
        <taxon>Pseudomonadati</taxon>
        <taxon>Pseudomonadota</taxon>
        <taxon>Gammaproteobacteria</taxon>
        <taxon>Enterobacterales</taxon>
        <taxon>Morganellaceae</taxon>
        <taxon>Xenorhabdus</taxon>
    </lineage>
</organism>
<keyword evidence="1" id="KW-0812">Transmembrane</keyword>
<sequence length="76" mass="8903">MTLLGLCLFTLLIITTWDYILLVELIDLYLDMCGCIISILIFLSLKFWLFKIIAYRLSFFIVLLLFIFSIDILSSN</sequence>
<dbReference type="EMBL" id="FTLG01000180">
    <property type="protein sequence ID" value="SIP73585.1"/>
    <property type="molecule type" value="Genomic_DNA"/>
</dbReference>
<name>A0A1N6MXI1_9GAMM</name>
<reference evidence="3" key="1">
    <citation type="submission" date="2016-12" db="EMBL/GenBank/DDBJ databases">
        <authorList>
            <person name="Gaudriault S."/>
        </authorList>
    </citation>
    <scope>NUCLEOTIDE SEQUENCE [LARGE SCALE GENOMIC DNA]</scope>
    <source>
        <strain evidence="3">HGB1681 (deposited as PTA-6826 in the American Type Culture Collection)</strain>
    </source>
</reference>
<gene>
    <name evidence="2" type="ORF">XIS1_390005</name>
</gene>
<accession>A0A1N6MXI1</accession>
<keyword evidence="1" id="KW-1133">Transmembrane helix</keyword>
<protein>
    <submittedName>
        <fullName evidence="2">Uncharacterized protein</fullName>
    </submittedName>
</protein>
<evidence type="ECO:0000313" key="2">
    <source>
        <dbReference type="EMBL" id="SIP73585.1"/>
    </source>
</evidence>
<feature type="transmembrane region" description="Helical" evidence="1">
    <location>
        <begin position="28"/>
        <end position="50"/>
    </location>
</feature>
<keyword evidence="1" id="KW-0472">Membrane</keyword>
<proteinExistence type="predicted"/>
<dbReference type="Proteomes" id="UP000196435">
    <property type="component" value="Unassembled WGS sequence"/>
</dbReference>